<dbReference type="AlphaFoldDB" id="A0AAW8QX90"/>
<sequence>MSKVLCLVEELESMTPGFMKVWIEWLKEDEEFGDGEQPNEHTVFLEYNHFIVQKLDDLSSENKIILFGYIENALNSHDDNLSEAVATCFLESLVQKSGQYKPENCFPFLGPKSKAHSRAWDEFNGMKTKGLW</sequence>
<feature type="domain" description="DUF7674" evidence="1">
    <location>
        <begin position="26"/>
        <end position="121"/>
    </location>
</feature>
<proteinExistence type="predicted"/>
<organism evidence="2 3">
    <name type="scientific">Brumicola blandensis</name>
    <dbReference type="NCBI Taxonomy" id="3075611"/>
    <lineage>
        <taxon>Bacteria</taxon>
        <taxon>Pseudomonadati</taxon>
        <taxon>Pseudomonadota</taxon>
        <taxon>Gammaproteobacteria</taxon>
        <taxon>Alteromonadales</taxon>
        <taxon>Alteromonadaceae</taxon>
        <taxon>Brumicola</taxon>
    </lineage>
</organism>
<dbReference type="Pfam" id="PF24722">
    <property type="entry name" value="DUF7674"/>
    <property type="match status" value="1"/>
</dbReference>
<comment type="caution">
    <text evidence="2">The sequence shown here is derived from an EMBL/GenBank/DDBJ whole genome shotgun (WGS) entry which is preliminary data.</text>
</comment>
<keyword evidence="3" id="KW-1185">Reference proteome</keyword>
<dbReference type="Proteomes" id="UP001249020">
    <property type="component" value="Unassembled WGS sequence"/>
</dbReference>
<protein>
    <recommendedName>
        <fullName evidence="1">DUF7674 domain-containing protein</fullName>
    </recommendedName>
</protein>
<dbReference type="InterPro" id="IPR056091">
    <property type="entry name" value="DUF7674"/>
</dbReference>
<evidence type="ECO:0000313" key="3">
    <source>
        <dbReference type="Proteomes" id="UP001249020"/>
    </source>
</evidence>
<dbReference type="EMBL" id="JAVRIE010000001">
    <property type="protein sequence ID" value="MDT0581711.1"/>
    <property type="molecule type" value="Genomic_DNA"/>
</dbReference>
<name>A0AAW8QX90_9ALTE</name>
<evidence type="ECO:0000313" key="2">
    <source>
        <dbReference type="EMBL" id="MDT0581711.1"/>
    </source>
</evidence>
<reference evidence="2 3" key="1">
    <citation type="submission" date="2023-09" db="EMBL/GenBank/DDBJ databases">
        <authorList>
            <person name="Rey-Velasco X."/>
        </authorList>
    </citation>
    <scope>NUCLEOTIDE SEQUENCE [LARGE SCALE GENOMIC DNA]</scope>
    <source>
        <strain evidence="2 3">W409</strain>
    </source>
</reference>
<dbReference type="RefSeq" id="WP_311360489.1">
    <property type="nucleotide sequence ID" value="NZ_JAVRIE010000001.1"/>
</dbReference>
<evidence type="ECO:0000259" key="1">
    <source>
        <dbReference type="Pfam" id="PF24722"/>
    </source>
</evidence>
<accession>A0AAW8QX90</accession>
<gene>
    <name evidence="2" type="ORF">RM544_04100</name>
</gene>